<feature type="chain" id="PRO_5046221839" description="Lipoprotein" evidence="1">
    <location>
        <begin position="23"/>
        <end position="166"/>
    </location>
</feature>
<keyword evidence="1" id="KW-0732">Signal</keyword>
<evidence type="ECO:0000256" key="1">
    <source>
        <dbReference type="SAM" id="SignalP"/>
    </source>
</evidence>
<dbReference type="EMBL" id="CALNXK010000182">
    <property type="protein sequence ID" value="CAH3173502.1"/>
    <property type="molecule type" value="Genomic_DNA"/>
</dbReference>
<name>A0ABN8R484_9CNID</name>
<reference evidence="2 3" key="1">
    <citation type="submission" date="2022-05" db="EMBL/GenBank/DDBJ databases">
        <authorList>
            <consortium name="Genoscope - CEA"/>
            <person name="William W."/>
        </authorList>
    </citation>
    <scope>NUCLEOTIDE SEQUENCE [LARGE SCALE GENOMIC DNA]</scope>
</reference>
<proteinExistence type="predicted"/>
<evidence type="ECO:0000313" key="2">
    <source>
        <dbReference type="EMBL" id="CAH3173502.1"/>
    </source>
</evidence>
<accession>A0ABN8R484</accession>
<sequence length="166" mass="19154">MQSQRLSLIAFSVITWLSGCWTQNDLRICFKETEQSSQCLEGISQSCSGFSSNPDWTDYFRDDTDDRPGGCEYQWRIERYGTMPVNQEYRLCFQETEGSSQCQLSRSSCTEWSSNANWTAPFRDDTDDRSGGCKYQWKIESQDATDGNKYEVCRICFKETEGSSQC</sequence>
<evidence type="ECO:0008006" key="4">
    <source>
        <dbReference type="Google" id="ProtNLM"/>
    </source>
</evidence>
<protein>
    <recommendedName>
        <fullName evidence="4">Lipoprotein</fullName>
    </recommendedName>
</protein>
<gene>
    <name evidence="2" type="ORF">PLOB_00014219</name>
</gene>
<dbReference type="PROSITE" id="PS51257">
    <property type="entry name" value="PROKAR_LIPOPROTEIN"/>
    <property type="match status" value="1"/>
</dbReference>
<comment type="caution">
    <text evidence="2">The sequence shown here is derived from an EMBL/GenBank/DDBJ whole genome shotgun (WGS) entry which is preliminary data.</text>
</comment>
<dbReference type="Proteomes" id="UP001159405">
    <property type="component" value="Unassembled WGS sequence"/>
</dbReference>
<feature type="signal peptide" evidence="1">
    <location>
        <begin position="1"/>
        <end position="22"/>
    </location>
</feature>
<keyword evidence="3" id="KW-1185">Reference proteome</keyword>
<organism evidence="2 3">
    <name type="scientific">Porites lobata</name>
    <dbReference type="NCBI Taxonomy" id="104759"/>
    <lineage>
        <taxon>Eukaryota</taxon>
        <taxon>Metazoa</taxon>
        <taxon>Cnidaria</taxon>
        <taxon>Anthozoa</taxon>
        <taxon>Hexacorallia</taxon>
        <taxon>Scleractinia</taxon>
        <taxon>Fungiina</taxon>
        <taxon>Poritidae</taxon>
        <taxon>Porites</taxon>
    </lineage>
</organism>
<evidence type="ECO:0000313" key="3">
    <source>
        <dbReference type="Proteomes" id="UP001159405"/>
    </source>
</evidence>
<feature type="non-terminal residue" evidence="2">
    <location>
        <position position="166"/>
    </location>
</feature>